<dbReference type="Proteomes" id="UP000626982">
    <property type="component" value="Unassembled WGS sequence"/>
</dbReference>
<keyword evidence="1" id="KW-0812">Transmembrane</keyword>
<keyword evidence="1" id="KW-1133">Transmembrane helix</keyword>
<organism evidence="2 3">
    <name type="scientific">Agrococcus terreus</name>
    <dbReference type="NCBI Taxonomy" id="574649"/>
    <lineage>
        <taxon>Bacteria</taxon>
        <taxon>Bacillati</taxon>
        <taxon>Actinomycetota</taxon>
        <taxon>Actinomycetes</taxon>
        <taxon>Micrococcales</taxon>
        <taxon>Microbacteriaceae</taxon>
        <taxon>Agrococcus</taxon>
    </lineage>
</organism>
<protein>
    <submittedName>
        <fullName evidence="2">Uncharacterized protein</fullName>
    </submittedName>
</protein>
<comment type="caution">
    <text evidence="2">The sequence shown here is derived from an EMBL/GenBank/DDBJ whole genome shotgun (WGS) entry which is preliminary data.</text>
</comment>
<name>A0ABQ2KKI5_9MICO</name>
<evidence type="ECO:0000256" key="1">
    <source>
        <dbReference type="SAM" id="Phobius"/>
    </source>
</evidence>
<feature type="transmembrane region" description="Helical" evidence="1">
    <location>
        <begin position="41"/>
        <end position="60"/>
    </location>
</feature>
<keyword evidence="1" id="KW-0472">Membrane</keyword>
<keyword evidence="3" id="KW-1185">Reference proteome</keyword>
<reference evidence="3" key="1">
    <citation type="journal article" date="2019" name="Int. J. Syst. Evol. Microbiol.">
        <title>The Global Catalogue of Microorganisms (GCM) 10K type strain sequencing project: providing services to taxonomists for standard genome sequencing and annotation.</title>
        <authorList>
            <consortium name="The Broad Institute Genomics Platform"/>
            <consortium name="The Broad Institute Genome Sequencing Center for Infectious Disease"/>
            <person name="Wu L."/>
            <person name="Ma J."/>
        </authorList>
    </citation>
    <scope>NUCLEOTIDE SEQUENCE [LARGE SCALE GENOMIC DNA]</scope>
    <source>
        <strain evidence="3">CGMCC 1.6960</strain>
    </source>
</reference>
<proteinExistence type="predicted"/>
<sequence>MKAGIALVVGGLLLGAAAVVGGTLAGIAADEQGATGSSIPYFAMLAVGVVLLAVGVARLGRIRAERAA</sequence>
<gene>
    <name evidence="2" type="ORF">GCM10010968_18920</name>
</gene>
<dbReference type="EMBL" id="BMLM01000001">
    <property type="protein sequence ID" value="GGN85767.1"/>
    <property type="molecule type" value="Genomic_DNA"/>
</dbReference>
<accession>A0ABQ2KKI5</accession>
<evidence type="ECO:0000313" key="3">
    <source>
        <dbReference type="Proteomes" id="UP000626982"/>
    </source>
</evidence>
<dbReference type="RefSeq" id="WP_188717908.1">
    <property type="nucleotide sequence ID" value="NZ_BAABBD010000005.1"/>
</dbReference>
<evidence type="ECO:0000313" key="2">
    <source>
        <dbReference type="EMBL" id="GGN85767.1"/>
    </source>
</evidence>